<dbReference type="InterPro" id="IPR053178">
    <property type="entry name" value="Osmoadaptation_assoc"/>
</dbReference>
<evidence type="ECO:0000256" key="3">
    <source>
        <dbReference type="SAM" id="SignalP"/>
    </source>
</evidence>
<dbReference type="EMBL" id="JAPUFD010000006">
    <property type="protein sequence ID" value="MDI1487656.1"/>
    <property type="molecule type" value="Genomic_DNA"/>
</dbReference>
<feature type="region of interest" description="Disordered" evidence="2">
    <location>
        <begin position="894"/>
        <end position="922"/>
    </location>
</feature>
<evidence type="ECO:0000259" key="4">
    <source>
        <dbReference type="PROSITE" id="PS50048"/>
    </source>
</evidence>
<dbReference type="SUPFAM" id="SSF57701">
    <property type="entry name" value="Zn2/Cys6 DNA-binding domain"/>
    <property type="match status" value="1"/>
</dbReference>
<gene>
    <name evidence="5" type="ORF">OHK93_006927</name>
</gene>
<evidence type="ECO:0000256" key="2">
    <source>
        <dbReference type="SAM" id="MobiDB-lite"/>
    </source>
</evidence>
<evidence type="ECO:0000313" key="6">
    <source>
        <dbReference type="Proteomes" id="UP001161017"/>
    </source>
</evidence>
<name>A0AA43QJG8_9LECA</name>
<dbReference type="PROSITE" id="PS50048">
    <property type="entry name" value="ZN2_CY6_FUNGAL_2"/>
    <property type="match status" value="1"/>
</dbReference>
<dbReference type="InterPro" id="IPR001138">
    <property type="entry name" value="Zn2Cys6_DnaBD"/>
</dbReference>
<feature type="region of interest" description="Disordered" evidence="2">
    <location>
        <begin position="530"/>
        <end position="554"/>
    </location>
</feature>
<proteinExistence type="predicted"/>
<dbReference type="GO" id="GO:0000981">
    <property type="term" value="F:DNA-binding transcription factor activity, RNA polymerase II-specific"/>
    <property type="evidence" value="ECO:0007669"/>
    <property type="project" value="InterPro"/>
</dbReference>
<keyword evidence="6" id="KW-1185">Reference proteome</keyword>
<evidence type="ECO:0000256" key="1">
    <source>
        <dbReference type="ARBA" id="ARBA00023242"/>
    </source>
</evidence>
<dbReference type="InterPro" id="IPR029058">
    <property type="entry name" value="AB_hydrolase_fold"/>
</dbReference>
<feature type="compositionally biased region" description="Low complexity" evidence="2">
    <location>
        <begin position="912"/>
        <end position="922"/>
    </location>
</feature>
<evidence type="ECO:0000313" key="5">
    <source>
        <dbReference type="EMBL" id="MDI1487656.1"/>
    </source>
</evidence>
<dbReference type="SUPFAM" id="SSF53474">
    <property type="entry name" value="alpha/beta-Hydrolases"/>
    <property type="match status" value="1"/>
</dbReference>
<dbReference type="CDD" id="cd00067">
    <property type="entry name" value="GAL4"/>
    <property type="match status" value="1"/>
</dbReference>
<reference evidence="5" key="1">
    <citation type="journal article" date="2023" name="Genome Biol. Evol.">
        <title>First Whole Genome Sequence and Flow Cytometry Genome Size Data for the Lichen-Forming Fungus Ramalina farinacea (Ascomycota).</title>
        <authorList>
            <person name="Llewellyn T."/>
            <person name="Mian S."/>
            <person name="Hill R."/>
            <person name="Leitch I.J."/>
            <person name="Gaya E."/>
        </authorList>
    </citation>
    <scope>NUCLEOTIDE SEQUENCE</scope>
    <source>
        <strain evidence="5">LIQ254RAFAR</strain>
    </source>
</reference>
<dbReference type="Pfam" id="PF11951">
    <property type="entry name" value="Fungal_trans_2"/>
    <property type="match status" value="1"/>
</dbReference>
<sequence length="1042" mass="114670">MHALCVAAAFASCFVLSYAKICSNITVPLNITARTAIFDIPELVSNPDATAFVQNLTRQGENFTEVALTGYQTIAKTYNIATEFCTPSEAAAKNPTVQILTHGLGFDRSYWDLPFNNFNYSYTAVATDQYKYCTLSYDRLGLGQSSHGDPINEIQATLEVAVLAELTVMLRQGKYPGAKQPFAKVVHVGAMPSLSDGVVLTGFSLNSSFIPLFIAGSDLVQANLNQPFRFGNITDPQIQAISAKLNEPINAINDRSLQAFLAEYDLVDYIAGLDPRQQVEYVPGYLTNSNANANQYDFFLPGYYDPEILTFAEENKQPVTPGELLTQGSAPRSSNFTGPVLVITGSNDLPFCGGNCTSTGNASIPSIPATVKAAFPKLNKTDFVAYIQPDTGHGINLHYNATGAYGVINNFLQAKVSDEEYKYMSEQRLRIFYIIANLDTSSRNLSLRPKLAAPVKNPRSKGCRVCVARRVKCDQTRPACQRCIRAHRICSGFDRIEFVDEGPSLRSLYDAPCPGTPAFPPAAISGTFSTSSVSETDAPSGSRGIAANRDTTEASRKVNEAGQWVQGAFERGALVTLLAPNVMQDQLLANFIASVREPILASTFRSHSSWLSEVALRPSLSDSLTWAIRAISISNLGRKADDPELIEVSRFLYGKSLVKLKRTLEDKDEGLSSDTLSATILLSFYEVFNCTNDYAWIRHAGGAGRLIQLRGPNRHRSGFGRLVFLACRTSVIMDAFQQRIPCFLEAPPWRKLCWDLHQDSSHGPLIVTNEEYFQELVRYPAFLKDVNQAIGTPDTTLERFSRLQTKALTHRSSFRSIHDRMGQEMLAAGTGPTETTSALQDSLFPVVYTYPDIHIATHYCCYWTIMCAINIAILGLEARIAGFQAKQARPLPMEAQGLPRPAPVPSNDNIRASPSSEASDPSPKGISFFWAAAKSRGNAPIYVAENASYAREICKSAEFMYRTPFLGPLFLVVALRMALRMFISEAEKAWIVKMLKNIGKRMGFAVVEVERYKVQRSKAIRAEWGAEGSPGHQGLVDAELER</sequence>
<feature type="compositionally biased region" description="Polar residues" evidence="2">
    <location>
        <begin position="530"/>
        <end position="539"/>
    </location>
</feature>
<dbReference type="AlphaFoldDB" id="A0AA43QJG8"/>
<dbReference type="InterPro" id="IPR021858">
    <property type="entry name" value="Fun_TF"/>
</dbReference>
<comment type="caution">
    <text evidence="5">The sequence shown here is derived from an EMBL/GenBank/DDBJ whole genome shotgun (WGS) entry which is preliminary data.</text>
</comment>
<protein>
    <recommendedName>
        <fullName evidence="4">Zn(2)-C6 fungal-type domain-containing protein</fullName>
    </recommendedName>
</protein>
<organism evidence="5 6">
    <name type="scientific">Ramalina farinacea</name>
    <dbReference type="NCBI Taxonomy" id="258253"/>
    <lineage>
        <taxon>Eukaryota</taxon>
        <taxon>Fungi</taxon>
        <taxon>Dikarya</taxon>
        <taxon>Ascomycota</taxon>
        <taxon>Pezizomycotina</taxon>
        <taxon>Lecanoromycetes</taxon>
        <taxon>OSLEUM clade</taxon>
        <taxon>Lecanoromycetidae</taxon>
        <taxon>Lecanorales</taxon>
        <taxon>Lecanorineae</taxon>
        <taxon>Ramalinaceae</taxon>
        <taxon>Ramalina</taxon>
    </lineage>
</organism>
<dbReference type="Gene3D" id="3.40.50.1820">
    <property type="entry name" value="alpha/beta hydrolase"/>
    <property type="match status" value="1"/>
</dbReference>
<feature type="signal peptide" evidence="3">
    <location>
        <begin position="1"/>
        <end position="19"/>
    </location>
</feature>
<accession>A0AA43QJG8</accession>
<dbReference type="Proteomes" id="UP001161017">
    <property type="component" value="Unassembled WGS sequence"/>
</dbReference>
<dbReference type="PANTHER" id="PTHR38111">
    <property type="entry name" value="ZN(2)-C6 FUNGAL-TYPE DOMAIN-CONTAINING PROTEIN-RELATED"/>
    <property type="match status" value="1"/>
</dbReference>
<dbReference type="GO" id="GO:0008270">
    <property type="term" value="F:zinc ion binding"/>
    <property type="evidence" value="ECO:0007669"/>
    <property type="project" value="InterPro"/>
</dbReference>
<keyword evidence="3" id="KW-0732">Signal</keyword>
<dbReference type="Pfam" id="PF00172">
    <property type="entry name" value="Zn_clus"/>
    <property type="match status" value="1"/>
</dbReference>
<feature type="chain" id="PRO_5041320351" description="Zn(2)-C6 fungal-type domain-containing protein" evidence="3">
    <location>
        <begin position="20"/>
        <end position="1042"/>
    </location>
</feature>
<feature type="domain" description="Zn(2)-C6 fungal-type" evidence="4">
    <location>
        <begin position="462"/>
        <end position="491"/>
    </location>
</feature>
<dbReference type="InterPro" id="IPR036864">
    <property type="entry name" value="Zn2-C6_fun-type_DNA-bd_sf"/>
</dbReference>
<keyword evidence="1" id="KW-0539">Nucleus</keyword>